<name>A0A830FCX2_9EURY</name>
<gene>
    <name evidence="1" type="ORF">GCM10009037_26020</name>
</gene>
<evidence type="ECO:0000313" key="1">
    <source>
        <dbReference type="EMBL" id="GGL41186.1"/>
    </source>
</evidence>
<protein>
    <recommendedName>
        <fullName evidence="3">Transposon-encoded protein</fullName>
    </recommendedName>
</protein>
<reference evidence="1 2" key="1">
    <citation type="journal article" date="2019" name="Int. J. Syst. Evol. Microbiol.">
        <title>The Global Catalogue of Microorganisms (GCM) 10K type strain sequencing project: providing services to taxonomists for standard genome sequencing and annotation.</title>
        <authorList>
            <consortium name="The Broad Institute Genomics Platform"/>
            <consortium name="The Broad Institute Genome Sequencing Center for Infectious Disease"/>
            <person name="Wu L."/>
            <person name="Ma J."/>
        </authorList>
    </citation>
    <scope>NUCLEOTIDE SEQUENCE [LARGE SCALE GENOMIC DNA]</scope>
    <source>
        <strain evidence="1 2">JCM 19585</strain>
    </source>
</reference>
<dbReference type="Proteomes" id="UP000628840">
    <property type="component" value="Unassembled WGS sequence"/>
</dbReference>
<dbReference type="NCBIfam" id="NF033496">
    <property type="entry name" value="DUF2080_fam_acc"/>
    <property type="match status" value="1"/>
</dbReference>
<dbReference type="Pfam" id="PF09853">
    <property type="entry name" value="DUF2080"/>
    <property type="match status" value="1"/>
</dbReference>
<dbReference type="InterPro" id="IPR019205">
    <property type="entry name" value="DUF2080_transposon-encoded"/>
</dbReference>
<accession>A0A830FCX2</accession>
<keyword evidence="2" id="KW-1185">Reference proteome</keyword>
<evidence type="ECO:0008006" key="3">
    <source>
        <dbReference type="Google" id="ProtNLM"/>
    </source>
</evidence>
<dbReference type="EMBL" id="BMPF01000004">
    <property type="protein sequence ID" value="GGL41186.1"/>
    <property type="molecule type" value="Genomic_DNA"/>
</dbReference>
<organism evidence="1 2">
    <name type="scientific">Halarchaeum grantii</name>
    <dbReference type="NCBI Taxonomy" id="1193105"/>
    <lineage>
        <taxon>Archaea</taxon>
        <taxon>Methanobacteriati</taxon>
        <taxon>Methanobacteriota</taxon>
        <taxon>Stenosarchaea group</taxon>
        <taxon>Halobacteria</taxon>
        <taxon>Halobacteriales</taxon>
        <taxon>Halobacteriaceae</taxon>
    </lineage>
</organism>
<evidence type="ECO:0000313" key="2">
    <source>
        <dbReference type="Proteomes" id="UP000628840"/>
    </source>
</evidence>
<proteinExistence type="predicted"/>
<dbReference type="AlphaFoldDB" id="A0A830FCX2"/>
<comment type="caution">
    <text evidence="1">The sequence shown here is derived from an EMBL/GenBank/DDBJ whole genome shotgun (WGS) entry which is preliminary data.</text>
</comment>
<sequence>MRGSFASRLYGGSATDRIKYIQRIYTDMANRFQIDGEEVLDGQVKEFGNSAHVTVPKRWRGANVKVVRTSEPTEQDEE</sequence>